<comment type="caution">
    <text evidence="1">The sequence shown here is derived from an EMBL/GenBank/DDBJ whole genome shotgun (WGS) entry which is preliminary data.</text>
</comment>
<proteinExistence type="predicted"/>
<dbReference type="EMBL" id="JANPWB010000015">
    <property type="protein sequence ID" value="KAJ1088754.1"/>
    <property type="molecule type" value="Genomic_DNA"/>
</dbReference>
<dbReference type="AlphaFoldDB" id="A0AAV7LE60"/>
<protein>
    <submittedName>
        <fullName evidence="1">Uncharacterized protein</fullName>
    </submittedName>
</protein>
<organism evidence="1 2">
    <name type="scientific">Pleurodeles waltl</name>
    <name type="common">Iberian ribbed newt</name>
    <dbReference type="NCBI Taxonomy" id="8319"/>
    <lineage>
        <taxon>Eukaryota</taxon>
        <taxon>Metazoa</taxon>
        <taxon>Chordata</taxon>
        <taxon>Craniata</taxon>
        <taxon>Vertebrata</taxon>
        <taxon>Euteleostomi</taxon>
        <taxon>Amphibia</taxon>
        <taxon>Batrachia</taxon>
        <taxon>Caudata</taxon>
        <taxon>Salamandroidea</taxon>
        <taxon>Salamandridae</taxon>
        <taxon>Pleurodelinae</taxon>
        <taxon>Pleurodeles</taxon>
    </lineage>
</organism>
<evidence type="ECO:0000313" key="2">
    <source>
        <dbReference type="Proteomes" id="UP001066276"/>
    </source>
</evidence>
<sequence length="461" mass="50206">MEPNKVVQALKVLRDEGREDLLKDGVLEQAWVGLKRPKRVSADGVSAAEAACTSPVRTGKKFRAKSAFGRKLLHSPRNDEEPMQEIFDTSFLSGGTRRGGSRFSRRHGASLAQRVAAGGRGSAVAGAVSAYGRMRARAVIAHARAAGGSKQARPSLEKGGELVAVTLEERTLRGAPKMASSSVSDSMAGEALEEKPLGAASKMAEPITIDEGEIIVILDDEEVEQVCQKGVGGQVFGGLGGVFRCGVGRGIQRFPRLFSPMLHKVQSWQMDNEAVLRLGEQVELVDGSGSVLRGTVCGETIGDGSVGRAYVSLDVSQPVSGEGTSGVTRLMLRAGMGRRRFIGHLGGWLVIRACRWRSERLQNTGLKGWCDPERSARLRGIPLEIMRLSHPLARALVLVGHIGTRIYSTIKRIWRSLLRPESGLWWREKRLVWSRAAMFRSSPMSCLRATYLEVRRAWLGF</sequence>
<gene>
    <name evidence="1" type="ORF">NDU88_001909</name>
</gene>
<evidence type="ECO:0000313" key="1">
    <source>
        <dbReference type="EMBL" id="KAJ1088754.1"/>
    </source>
</evidence>
<accession>A0AAV7LE60</accession>
<reference evidence="1" key="1">
    <citation type="journal article" date="2022" name="bioRxiv">
        <title>Sequencing and chromosome-scale assembly of the giantPleurodeles waltlgenome.</title>
        <authorList>
            <person name="Brown T."/>
            <person name="Elewa A."/>
            <person name="Iarovenko S."/>
            <person name="Subramanian E."/>
            <person name="Araus A.J."/>
            <person name="Petzold A."/>
            <person name="Susuki M."/>
            <person name="Suzuki K.-i.T."/>
            <person name="Hayashi T."/>
            <person name="Toyoda A."/>
            <person name="Oliveira C."/>
            <person name="Osipova E."/>
            <person name="Leigh N.D."/>
            <person name="Simon A."/>
            <person name="Yun M.H."/>
        </authorList>
    </citation>
    <scope>NUCLEOTIDE SEQUENCE</scope>
    <source>
        <strain evidence="1">20211129_DDA</strain>
        <tissue evidence="1">Liver</tissue>
    </source>
</reference>
<name>A0AAV7LE60_PLEWA</name>
<dbReference type="Proteomes" id="UP001066276">
    <property type="component" value="Chromosome 11"/>
</dbReference>
<keyword evidence="2" id="KW-1185">Reference proteome</keyword>